<feature type="chain" id="PRO_5009315022" evidence="1">
    <location>
        <begin position="32"/>
        <end position="168"/>
    </location>
</feature>
<evidence type="ECO:0000313" key="3">
    <source>
        <dbReference type="WBParaSite" id="L893_g8370.t1"/>
    </source>
</evidence>
<dbReference type="Proteomes" id="UP000095287">
    <property type="component" value="Unplaced"/>
</dbReference>
<dbReference type="AlphaFoldDB" id="A0A1I8AQD2"/>
<name>A0A1I8AQD2_9BILA</name>
<protein>
    <submittedName>
        <fullName evidence="3">Gnk2-homologous domain-containing protein</fullName>
    </submittedName>
</protein>
<keyword evidence="1" id="KW-0732">Signal</keyword>
<sequence>MHVNCCRITYVMNSTLLRIACLLLIASLGVSHQQRHHRDVDALFSPGNRPHNLSGIVAIPKLETPVTTQTACHFNVGYTATMGIPSRNYEVLCSEQPYTNEQECTSCCELALLGTRSPRLHKGDIKGLMVKLREPSQVQPVPVSETKPEPWELKPLNLRCGCCMPTFL</sequence>
<evidence type="ECO:0000313" key="2">
    <source>
        <dbReference type="Proteomes" id="UP000095287"/>
    </source>
</evidence>
<organism evidence="2 3">
    <name type="scientific">Steinernema glaseri</name>
    <dbReference type="NCBI Taxonomy" id="37863"/>
    <lineage>
        <taxon>Eukaryota</taxon>
        <taxon>Metazoa</taxon>
        <taxon>Ecdysozoa</taxon>
        <taxon>Nematoda</taxon>
        <taxon>Chromadorea</taxon>
        <taxon>Rhabditida</taxon>
        <taxon>Tylenchina</taxon>
        <taxon>Panagrolaimomorpha</taxon>
        <taxon>Strongyloidoidea</taxon>
        <taxon>Steinernematidae</taxon>
        <taxon>Steinernema</taxon>
    </lineage>
</organism>
<dbReference type="WBParaSite" id="L893_g8370.t1">
    <property type="protein sequence ID" value="L893_g8370.t1"/>
    <property type="gene ID" value="L893_g8370"/>
</dbReference>
<feature type="signal peptide" evidence="1">
    <location>
        <begin position="1"/>
        <end position="31"/>
    </location>
</feature>
<accession>A0A1I8AQD2</accession>
<evidence type="ECO:0000256" key="1">
    <source>
        <dbReference type="SAM" id="SignalP"/>
    </source>
</evidence>
<proteinExistence type="predicted"/>
<reference evidence="3" key="1">
    <citation type="submission" date="2016-11" db="UniProtKB">
        <authorList>
            <consortium name="WormBaseParasite"/>
        </authorList>
    </citation>
    <scope>IDENTIFICATION</scope>
</reference>
<keyword evidence="2" id="KW-1185">Reference proteome</keyword>